<dbReference type="EMBL" id="FOAW01000001">
    <property type="protein sequence ID" value="SEK28420.1"/>
    <property type="molecule type" value="Genomic_DNA"/>
</dbReference>
<dbReference type="AlphaFoldDB" id="A0A1H7FW43"/>
<keyword evidence="2" id="KW-1185">Reference proteome</keyword>
<dbReference type="Proteomes" id="UP000198677">
    <property type="component" value="Unassembled WGS sequence"/>
</dbReference>
<name>A0A1H7FW43_9NOCA</name>
<evidence type="ECO:0000313" key="1">
    <source>
        <dbReference type="EMBL" id="SEK28420.1"/>
    </source>
</evidence>
<gene>
    <name evidence="1" type="ORF">SAMN05444583_101260</name>
</gene>
<organism evidence="1 2">
    <name type="scientific">Rhodococcus maanshanensis</name>
    <dbReference type="NCBI Taxonomy" id="183556"/>
    <lineage>
        <taxon>Bacteria</taxon>
        <taxon>Bacillati</taxon>
        <taxon>Actinomycetota</taxon>
        <taxon>Actinomycetes</taxon>
        <taxon>Mycobacteriales</taxon>
        <taxon>Nocardiaceae</taxon>
        <taxon>Rhodococcus</taxon>
    </lineage>
</organism>
<reference evidence="2" key="1">
    <citation type="submission" date="2016-10" db="EMBL/GenBank/DDBJ databases">
        <authorList>
            <person name="Varghese N."/>
            <person name="Submissions S."/>
        </authorList>
    </citation>
    <scope>NUCLEOTIDE SEQUENCE [LARGE SCALE GENOMIC DNA]</scope>
    <source>
        <strain evidence="2">DSM 44675</strain>
    </source>
</reference>
<accession>A0A1H7FW43</accession>
<sequence>MLTVSPGKHSGEVLAWAKLQESGADGSDVLSTLGFAALIVRAELGDTSAAPALVERATDPWEGVRAEHAIDALITSYGADVVFGGSPNVLMLSGETPALRLLGVRLSDRVGIDVSPALADESTMVARAAFDLLTARYRDGRFATGVVAGLTAMATRAGPGQVWAMAVLARRFPVDVRKMWNELGPRPVEVAGLPTDVRDALIREYAPGQRGTDARWILEAALQPSIEDRDDEASVRAAMKALKASGVEPGEPVPAGVDEGSGGGTYFRIHTAEGDVMISTLGPFFRTQRDSIADLLTSSGGFRRIDDRLAEVVVDGLCVYFFGDRGPLCVRDLLFYWQD</sequence>
<evidence type="ECO:0000313" key="2">
    <source>
        <dbReference type="Proteomes" id="UP000198677"/>
    </source>
</evidence>
<protein>
    <submittedName>
        <fullName evidence="1">Uncharacterized protein</fullName>
    </submittedName>
</protein>
<proteinExistence type="predicted"/>